<organism evidence="2 3">
    <name type="scientific">Candidatus Amesbacteria bacterium GW2011_GWA2_47_11</name>
    <dbReference type="NCBI Taxonomy" id="1618357"/>
    <lineage>
        <taxon>Bacteria</taxon>
        <taxon>Candidatus Amesiibacteriota</taxon>
    </lineage>
</organism>
<dbReference type="AntiFam" id="ANF00011">
    <property type="entry name" value="tRNA translation"/>
</dbReference>
<evidence type="ECO:0000313" key="3">
    <source>
        <dbReference type="Proteomes" id="UP000034607"/>
    </source>
</evidence>
<proteinExistence type="predicted"/>
<dbReference type="AlphaFoldDB" id="A0A0G1UB30"/>
<accession>A0A0G1UB30</accession>
<dbReference type="EMBL" id="LCNM01000031">
    <property type="protein sequence ID" value="KKU54880.1"/>
    <property type="molecule type" value="Genomic_DNA"/>
</dbReference>
<comment type="caution">
    <text evidence="2">The sequence shown here is derived from an EMBL/GenBank/DDBJ whole genome shotgun (WGS) entry which is preliminary data.</text>
</comment>
<evidence type="ECO:0000256" key="1">
    <source>
        <dbReference type="SAM" id="MobiDB-lite"/>
    </source>
</evidence>
<sequence>MHQHQFSSFLALILIRSHSFKSQPHRSHFPSAPGFSVTGFSIHMFGPQALRAMISIPCPQRLSAHIYPAIYTSEHIRHFGLWSLRDSNPRPPLCKSDALPAELSDPEFVKWVGKRGLEPPLPCGNRLLKPARLPVPPLALDCFGVTLSVTITKLSLVGERGLEPPLPCGNRPLKPARLPVPPLAQNY</sequence>
<reference evidence="2 3" key="1">
    <citation type="journal article" date="2015" name="Nature">
        <title>rRNA introns, odd ribosomes, and small enigmatic genomes across a large radiation of phyla.</title>
        <authorList>
            <person name="Brown C.T."/>
            <person name="Hug L.A."/>
            <person name="Thomas B.C."/>
            <person name="Sharon I."/>
            <person name="Castelle C.J."/>
            <person name="Singh A."/>
            <person name="Wilkins M.J."/>
            <person name="Williams K.H."/>
            <person name="Banfield J.F."/>
        </authorList>
    </citation>
    <scope>NUCLEOTIDE SEQUENCE [LARGE SCALE GENOMIC DNA]</scope>
</reference>
<dbReference type="Proteomes" id="UP000034607">
    <property type="component" value="Unassembled WGS sequence"/>
</dbReference>
<feature type="region of interest" description="Disordered" evidence="1">
    <location>
        <begin position="168"/>
        <end position="187"/>
    </location>
</feature>
<feature type="compositionally biased region" description="Pro residues" evidence="1">
    <location>
        <begin position="178"/>
        <end position="187"/>
    </location>
</feature>
<gene>
    <name evidence="2" type="ORF">UX78_C0031G0008</name>
</gene>
<protein>
    <submittedName>
        <fullName evidence="2">Uncharacterized protein</fullName>
    </submittedName>
</protein>
<evidence type="ECO:0000313" key="2">
    <source>
        <dbReference type="EMBL" id="KKU54880.1"/>
    </source>
</evidence>
<name>A0A0G1UB30_9BACT</name>